<accession>A0A652YNV1</accession>
<comment type="caution">
    <text evidence="2">The sequence shown here is derived from an EMBL/GenBank/DDBJ whole genome shotgun (WGS) entry which is preliminary data.</text>
</comment>
<reference evidence="2" key="1">
    <citation type="submission" date="2019-07" db="EMBL/GenBank/DDBJ databases">
        <title>Genomic Encyclopedia of Type Strains, Phase IV (KMG-IV): sequencing the most valuable type-strain genomes for metagenomic binning, comparative biology and taxonomic classification.</title>
        <authorList>
            <person name="Goeker M."/>
        </authorList>
    </citation>
    <scope>NUCLEOTIDE SEQUENCE</scope>
    <source>
        <strain evidence="2">DSM 44596</strain>
    </source>
</reference>
<evidence type="ECO:0000256" key="1">
    <source>
        <dbReference type="SAM" id="MobiDB-lite"/>
    </source>
</evidence>
<gene>
    <name evidence="2" type="ORF">FNL38_104115</name>
</gene>
<dbReference type="AlphaFoldDB" id="A0A652YNV1"/>
<protein>
    <submittedName>
        <fullName evidence="2">Uncharacterized protein</fullName>
    </submittedName>
</protein>
<dbReference type="InterPro" id="IPR045773">
    <property type="entry name" value="DUF6226"/>
</dbReference>
<proteinExistence type="predicted"/>
<dbReference type="EMBL" id="VNIQ01000004">
    <property type="protein sequence ID" value="TYQ03747.1"/>
    <property type="molecule type" value="Genomic_DNA"/>
</dbReference>
<organism evidence="2">
    <name type="scientific">Nocardia globerula</name>
    <dbReference type="NCBI Taxonomy" id="1818"/>
    <lineage>
        <taxon>Bacteria</taxon>
        <taxon>Bacillati</taxon>
        <taxon>Actinomycetota</taxon>
        <taxon>Actinomycetes</taxon>
        <taxon>Mycobacteriales</taxon>
        <taxon>Nocardiaceae</taxon>
        <taxon>Nocardia</taxon>
    </lineage>
</organism>
<feature type="region of interest" description="Disordered" evidence="1">
    <location>
        <begin position="143"/>
        <end position="183"/>
    </location>
</feature>
<evidence type="ECO:0000313" key="2">
    <source>
        <dbReference type="EMBL" id="TYQ03747.1"/>
    </source>
</evidence>
<dbReference type="Pfam" id="PF19736">
    <property type="entry name" value="DUF6226"/>
    <property type="match status" value="1"/>
</dbReference>
<sequence>MDDPPEEAYGRVTNPERFAPLIPAAEELISDLVSRFDVTISRGPAAPSKSKTVAMLETVRITPVRRDQAPLTITFTSFPGLYLDVGAWQHIALPSCGCDACSEDAESTLRELAEYSEALTAGQLSERITGNLRPVLEHSWEGNGWGRSGKSSLSREKAAELRAGPVQPPTDGHWRPWSTTLPS</sequence>
<name>A0A652YNV1_NOCGL</name>